<dbReference type="RefSeq" id="WP_167513350.1">
    <property type="nucleotide sequence ID" value="NZ_JBICBM010000034.1"/>
</dbReference>
<evidence type="ECO:0000313" key="2">
    <source>
        <dbReference type="Proteomes" id="UP001603418"/>
    </source>
</evidence>
<keyword evidence="2" id="KW-1185">Reference proteome</keyword>
<dbReference type="SUPFAM" id="SSF52540">
    <property type="entry name" value="P-loop containing nucleoside triphosphate hydrolases"/>
    <property type="match status" value="2"/>
</dbReference>
<dbReference type="InterPro" id="IPR027417">
    <property type="entry name" value="P-loop_NTPase"/>
</dbReference>
<dbReference type="Proteomes" id="UP001603418">
    <property type="component" value="Unassembled WGS sequence"/>
</dbReference>
<name>A0ABW6Z908_9ACTN</name>
<reference evidence="1 2" key="1">
    <citation type="submission" date="2024-10" db="EMBL/GenBank/DDBJ databases">
        <title>The Natural Products Discovery Center: Release of the First 8490 Sequenced Strains for Exploring Actinobacteria Biosynthetic Diversity.</title>
        <authorList>
            <person name="Kalkreuter E."/>
            <person name="Kautsar S.A."/>
            <person name="Yang D."/>
            <person name="Bader C.D."/>
            <person name="Teijaro C.N."/>
            <person name="Fluegel L."/>
            <person name="Davis C.M."/>
            <person name="Simpson J.R."/>
            <person name="Lauterbach L."/>
            <person name="Steele A.D."/>
            <person name="Gui C."/>
            <person name="Meng S."/>
            <person name="Li G."/>
            <person name="Viehrig K."/>
            <person name="Ye F."/>
            <person name="Su P."/>
            <person name="Kiefer A.F."/>
            <person name="Nichols A."/>
            <person name="Cepeda A.J."/>
            <person name="Yan W."/>
            <person name="Fan B."/>
            <person name="Jiang Y."/>
            <person name="Adhikari A."/>
            <person name="Zheng C.-J."/>
            <person name="Schuster L."/>
            <person name="Cowan T.M."/>
            <person name="Smanski M.J."/>
            <person name="Chevrette M.G."/>
            <person name="De Carvalho L.P.S."/>
            <person name="Shen B."/>
        </authorList>
    </citation>
    <scope>NUCLEOTIDE SEQUENCE [LARGE SCALE GENOMIC DNA]</scope>
    <source>
        <strain evidence="1 2">NPDC013366</strain>
    </source>
</reference>
<dbReference type="EMBL" id="JBICBM010000034">
    <property type="protein sequence ID" value="MFF9887644.1"/>
    <property type="molecule type" value="Genomic_DNA"/>
</dbReference>
<organism evidence="1 2">
    <name type="scientific">Streptomyces eurythermus</name>
    <dbReference type="NCBI Taxonomy" id="42237"/>
    <lineage>
        <taxon>Bacteria</taxon>
        <taxon>Bacillati</taxon>
        <taxon>Actinomycetota</taxon>
        <taxon>Actinomycetes</taxon>
        <taxon>Kitasatosporales</taxon>
        <taxon>Streptomycetaceae</taxon>
        <taxon>Streptomyces</taxon>
    </lineage>
</organism>
<accession>A0ABW6Z908</accession>
<gene>
    <name evidence="1" type="ORF">ACF1HC_39720</name>
</gene>
<comment type="caution">
    <text evidence="1">The sequence shown here is derived from an EMBL/GenBank/DDBJ whole genome shotgun (WGS) entry which is preliminary data.</text>
</comment>
<proteinExistence type="predicted"/>
<sequence>MSGRDLRALFSTNDRALQAGEAFTNRELQWELTAAALTAHLRHTTAPGFDVEDLETPRDNVLVFHGVGGIGKTTLSRKIQAALAGAEHRPAQWGEPGWAGERILPVRIDLARSAGTSFEDLVLTIRAALSTLGRPLPAFDLALRRYWDHRHPGEPLEEYLRRGGLTARFGKALPQQMQSAMADVAQALLLPGTVGTAVGQLTGALVRALRERRQTVRALARCTRLADLLEAEPDLEALSFYPHLLAWELTQLPADKKVTPVILLDTFEDVGDRTHRDLERLIQRVVWLMPNAFFVVTGRSRLQWADPALQGQLDYTGPIAWPGLAAPASTVPAARAAGAVRGRGRQVLVGDFSPEDCDDYLARRLSRDGRPLISGEIRQVITGRSHGLPLYLDLSVLRFLEIRRTREPAPADFDHDFGALIARTLSDLTPDERHVLRSVSLLDAFDLTLATAAAGLPHQAPAQRLIERPFVRENAFGVWPYHLHGLIRSTIRGADDATDDRWTDGDWQQAAERALAALGTQWTATGTTGQGRMLLIGCLRQGLALARDFGLELGWLTDAAWAYVSDSVWEPIAPPARPDATRGGLQTPADALVELLAALARRQHEHRSTTAARLTTVTSSRLLPGDLHEMGLYYLAKAHRDLGDSAASRHGMQTVAAGGGRLAPAARRGLAHLARLAGDFPTAHDTARTLGWAGRQHRVEGDIYWPHGDMHRAATAYAAARDQADQHGVAGERATSQTHRALVLAFTDPDTADDEIDLAEQFLTGLDLRATTLTLKIAALARDAGTLPGLEAARVLRAESRDAGITAVEAVLDVVLAFHHAVLGDHDKIRATADRLRDLARNGDYAYYADIAHFMAAAHLGVGRSTLYRTLAAVMPDDNGPPGVPFPSGMAAPTEDGIRV</sequence>
<evidence type="ECO:0000313" key="1">
    <source>
        <dbReference type="EMBL" id="MFF9887644.1"/>
    </source>
</evidence>
<protein>
    <submittedName>
        <fullName evidence="1">ATP/GTP-binding protein</fullName>
    </submittedName>
</protein>